<dbReference type="Proteomes" id="UP000637359">
    <property type="component" value="Unassembled WGS sequence"/>
</dbReference>
<keyword evidence="3" id="KW-1133">Transmembrane helix</keyword>
<evidence type="ECO:0000256" key="2">
    <source>
        <dbReference type="ARBA" id="ARBA00023287"/>
    </source>
</evidence>
<evidence type="ECO:0000313" key="4">
    <source>
        <dbReference type="EMBL" id="MBC5637463.1"/>
    </source>
</evidence>
<evidence type="ECO:0000313" key="5">
    <source>
        <dbReference type="Proteomes" id="UP000637359"/>
    </source>
</evidence>
<protein>
    <submittedName>
        <fullName evidence="4">Prepilin-type N-terminal cleavage/methylation domain-containing protein</fullName>
    </submittedName>
</protein>
<dbReference type="GO" id="GO:0009986">
    <property type="term" value="C:cell surface"/>
    <property type="evidence" value="ECO:0007669"/>
    <property type="project" value="UniProtKB-SubCell"/>
</dbReference>
<accession>A0A923RJJ2</accession>
<keyword evidence="5" id="KW-1185">Reference proteome</keyword>
<dbReference type="InterPro" id="IPR012902">
    <property type="entry name" value="N_methyl_site"/>
</dbReference>
<organism evidence="4 5">
    <name type="scientific">Ornithinibacillus hominis</name>
    <dbReference type="NCBI Taxonomy" id="2763055"/>
    <lineage>
        <taxon>Bacteria</taxon>
        <taxon>Bacillati</taxon>
        <taxon>Bacillota</taxon>
        <taxon>Bacilli</taxon>
        <taxon>Bacillales</taxon>
        <taxon>Bacillaceae</taxon>
        <taxon>Ornithinibacillus</taxon>
    </lineage>
</organism>
<dbReference type="RefSeq" id="WP_186870175.1">
    <property type="nucleotide sequence ID" value="NZ_JACOOL010000008.1"/>
</dbReference>
<dbReference type="Pfam" id="PF07963">
    <property type="entry name" value="N_methyl"/>
    <property type="match status" value="1"/>
</dbReference>
<evidence type="ECO:0000256" key="3">
    <source>
        <dbReference type="SAM" id="Phobius"/>
    </source>
</evidence>
<reference evidence="4" key="1">
    <citation type="submission" date="2020-08" db="EMBL/GenBank/DDBJ databases">
        <title>Genome public.</title>
        <authorList>
            <person name="Liu C."/>
            <person name="Sun Q."/>
        </authorList>
    </citation>
    <scope>NUCLEOTIDE SEQUENCE</scope>
    <source>
        <strain evidence="4">BX22</strain>
    </source>
</reference>
<comment type="subcellular location">
    <subcellularLocation>
        <location evidence="1">Cell surface</location>
    </subcellularLocation>
</comment>
<comment type="caution">
    <text evidence="4">The sequence shown here is derived from an EMBL/GenBank/DDBJ whole genome shotgun (WGS) entry which is preliminary data.</text>
</comment>
<evidence type="ECO:0000256" key="1">
    <source>
        <dbReference type="ARBA" id="ARBA00004241"/>
    </source>
</evidence>
<keyword evidence="2" id="KW-0178">Competence</keyword>
<keyword evidence="3" id="KW-0812">Transmembrane</keyword>
<feature type="transmembrane region" description="Helical" evidence="3">
    <location>
        <begin position="20"/>
        <end position="38"/>
    </location>
</feature>
<dbReference type="AlphaFoldDB" id="A0A923RJJ2"/>
<sequence length="153" mass="17742">MKCLNDWYRNESGLTLVELLVSFVLITLILTTFITFFVQSATMTTTSETIIDATYIAQAEMENLYSGSSSTKFSQRENAITDLGYVWLKESEEWTVFTKELDGSNYFIHIRLHRDEVEANMTRVIVEVFEEDEDNLQAKMESVVVWGEEDHEE</sequence>
<dbReference type="GO" id="GO:0030420">
    <property type="term" value="P:establishment of competence for transformation"/>
    <property type="evidence" value="ECO:0007669"/>
    <property type="project" value="UniProtKB-KW"/>
</dbReference>
<name>A0A923RJJ2_9BACI</name>
<proteinExistence type="predicted"/>
<dbReference type="EMBL" id="JACOOL010000008">
    <property type="protein sequence ID" value="MBC5637463.1"/>
    <property type="molecule type" value="Genomic_DNA"/>
</dbReference>
<gene>
    <name evidence="4" type="ORF">H8S33_11660</name>
</gene>
<keyword evidence="3" id="KW-0472">Membrane</keyword>
<dbReference type="PROSITE" id="PS00409">
    <property type="entry name" value="PROKAR_NTER_METHYL"/>
    <property type="match status" value="1"/>
</dbReference>